<evidence type="ECO:0000313" key="2">
    <source>
        <dbReference type="EMBL" id="RBP44439.1"/>
    </source>
</evidence>
<name>A0A366HMR1_9BACT</name>
<evidence type="ECO:0000256" key="1">
    <source>
        <dbReference type="SAM" id="SignalP"/>
    </source>
</evidence>
<comment type="caution">
    <text evidence="2">The sequence shown here is derived from an EMBL/GenBank/DDBJ whole genome shotgun (WGS) entry which is preliminary data.</text>
</comment>
<dbReference type="EMBL" id="QNRR01000004">
    <property type="protein sequence ID" value="RBP44439.1"/>
    <property type="molecule type" value="Genomic_DNA"/>
</dbReference>
<feature type="signal peptide" evidence="1">
    <location>
        <begin position="1"/>
        <end position="28"/>
    </location>
</feature>
<dbReference type="Proteomes" id="UP000253426">
    <property type="component" value="Unassembled WGS sequence"/>
</dbReference>
<dbReference type="RefSeq" id="WP_113958844.1">
    <property type="nucleotide sequence ID" value="NZ_QNRR01000004.1"/>
</dbReference>
<feature type="chain" id="PRO_5016852346" description="Cytochrome c domain-containing protein" evidence="1">
    <location>
        <begin position="29"/>
        <end position="438"/>
    </location>
</feature>
<dbReference type="OrthoDB" id="189299at2"/>
<organism evidence="2 3">
    <name type="scientific">Roseimicrobium gellanilyticum</name>
    <dbReference type="NCBI Taxonomy" id="748857"/>
    <lineage>
        <taxon>Bacteria</taxon>
        <taxon>Pseudomonadati</taxon>
        <taxon>Verrucomicrobiota</taxon>
        <taxon>Verrucomicrobiia</taxon>
        <taxon>Verrucomicrobiales</taxon>
        <taxon>Verrucomicrobiaceae</taxon>
        <taxon>Roseimicrobium</taxon>
    </lineage>
</organism>
<sequence>MSPRSLSSLTPALLLLSLLLSTAAVVRAGVPEQQAIVEGANDPVAALWQRMQRGEAKLDATSEKTFLASVLRELKIPVESQVLVFSKTSLQNSHITPRTPRAVYFNEECYVGWVQGMGGVMELIGMDGERGPQFYTLTIPTQKDEKPELGRSEQCFSCHEGSRTGNVKGMLVRSVYTDASGQPQLQDGSFLSTHESPLHERWGGWYVTGRHGNDLHMGNVTATVDENSQTRDIRLDRKAGANVLDLSPYIDIRSYLTGSSDLVALMVLEHQCTMHNLLTAANEQCRQAMLRQHEFQKAFGEKVTDSPQGSALGVFNSHVDKLLHHLLFCGEYELKDDGVEGAVAFQDAFRANRKENAGGRSLKDFQLRTRLFKDRCSYMIYSNSFEALPPQLKTMLYTRLLAVLNGTDASPDFAHLSASERENILSILRETKKDFPRQ</sequence>
<evidence type="ECO:0008006" key="4">
    <source>
        <dbReference type="Google" id="ProtNLM"/>
    </source>
</evidence>
<gene>
    <name evidence="2" type="ORF">DES53_104259</name>
</gene>
<dbReference type="AlphaFoldDB" id="A0A366HMR1"/>
<accession>A0A366HMR1</accession>
<evidence type="ECO:0000313" key="3">
    <source>
        <dbReference type="Proteomes" id="UP000253426"/>
    </source>
</evidence>
<protein>
    <recommendedName>
        <fullName evidence="4">Cytochrome c domain-containing protein</fullName>
    </recommendedName>
</protein>
<keyword evidence="3" id="KW-1185">Reference proteome</keyword>
<proteinExistence type="predicted"/>
<reference evidence="2 3" key="1">
    <citation type="submission" date="2018-06" db="EMBL/GenBank/DDBJ databases">
        <title>Genomic Encyclopedia of Type Strains, Phase IV (KMG-IV): sequencing the most valuable type-strain genomes for metagenomic binning, comparative biology and taxonomic classification.</title>
        <authorList>
            <person name="Goeker M."/>
        </authorList>
    </citation>
    <scope>NUCLEOTIDE SEQUENCE [LARGE SCALE GENOMIC DNA]</scope>
    <source>
        <strain evidence="2 3">DSM 25532</strain>
    </source>
</reference>
<keyword evidence="1" id="KW-0732">Signal</keyword>